<comment type="caution">
    <text evidence="2">The sequence shown here is derived from an EMBL/GenBank/DDBJ whole genome shotgun (WGS) entry which is preliminary data.</text>
</comment>
<evidence type="ECO:0000256" key="1">
    <source>
        <dbReference type="SAM" id="Phobius"/>
    </source>
</evidence>
<keyword evidence="1" id="KW-1133">Transmembrane helix</keyword>
<name>A0ABD2K249_HETSC</name>
<evidence type="ECO:0000313" key="2">
    <source>
        <dbReference type="EMBL" id="KAL3096913.1"/>
    </source>
</evidence>
<accession>A0ABD2K249</accession>
<sequence length="242" mass="27208">MKFSQFLRMDTKTGGTENAAQFWLASSSDEVAPSSKKVIPPGTKVFFRWVNRTDVWASSAETHKKLMRHMQQNGRRVEARSDSNEHGMAPSPDGVDFFEPPLHSNADGLFSAVIVLLSLIGLVLVFLLGYFLVRFFHGGDGDDDENSLRREEESPKHRHELRVVLVPKNGRRMSSLPSALIHPFGLGDKKHLIERKATVAEFGHQQPTNGAARPFPKRIYELQAEEGYFSCPPSMRASFELD</sequence>
<keyword evidence="1" id="KW-0472">Membrane</keyword>
<evidence type="ECO:0000313" key="3">
    <source>
        <dbReference type="Proteomes" id="UP001620645"/>
    </source>
</evidence>
<feature type="transmembrane region" description="Helical" evidence="1">
    <location>
        <begin position="109"/>
        <end position="133"/>
    </location>
</feature>
<proteinExistence type="predicted"/>
<gene>
    <name evidence="2" type="ORF">niasHS_002629</name>
</gene>
<dbReference type="Proteomes" id="UP001620645">
    <property type="component" value="Unassembled WGS sequence"/>
</dbReference>
<protein>
    <submittedName>
        <fullName evidence="2">Uncharacterized protein</fullName>
    </submittedName>
</protein>
<reference evidence="2 3" key="1">
    <citation type="submission" date="2024-10" db="EMBL/GenBank/DDBJ databases">
        <authorList>
            <person name="Kim D."/>
        </authorList>
    </citation>
    <scope>NUCLEOTIDE SEQUENCE [LARGE SCALE GENOMIC DNA]</scope>
    <source>
        <strain evidence="2">Taebaek</strain>
    </source>
</reference>
<keyword evidence="3" id="KW-1185">Reference proteome</keyword>
<dbReference type="AlphaFoldDB" id="A0ABD2K249"/>
<dbReference type="EMBL" id="JBICCN010000056">
    <property type="protein sequence ID" value="KAL3096913.1"/>
    <property type="molecule type" value="Genomic_DNA"/>
</dbReference>
<organism evidence="2 3">
    <name type="scientific">Heterodera schachtii</name>
    <name type="common">Sugarbeet cyst nematode worm</name>
    <name type="synonym">Tylenchus schachtii</name>
    <dbReference type="NCBI Taxonomy" id="97005"/>
    <lineage>
        <taxon>Eukaryota</taxon>
        <taxon>Metazoa</taxon>
        <taxon>Ecdysozoa</taxon>
        <taxon>Nematoda</taxon>
        <taxon>Chromadorea</taxon>
        <taxon>Rhabditida</taxon>
        <taxon>Tylenchina</taxon>
        <taxon>Tylenchomorpha</taxon>
        <taxon>Tylenchoidea</taxon>
        <taxon>Heteroderidae</taxon>
        <taxon>Heteroderinae</taxon>
        <taxon>Heterodera</taxon>
    </lineage>
</organism>
<keyword evidence="1" id="KW-0812">Transmembrane</keyword>